<evidence type="ECO:0000313" key="1">
    <source>
        <dbReference type="EMBL" id="CAG8699753.1"/>
    </source>
</evidence>
<organism evidence="1 2">
    <name type="scientific">Dentiscutata heterogama</name>
    <dbReference type="NCBI Taxonomy" id="1316150"/>
    <lineage>
        <taxon>Eukaryota</taxon>
        <taxon>Fungi</taxon>
        <taxon>Fungi incertae sedis</taxon>
        <taxon>Mucoromycota</taxon>
        <taxon>Glomeromycotina</taxon>
        <taxon>Glomeromycetes</taxon>
        <taxon>Diversisporales</taxon>
        <taxon>Gigasporaceae</taxon>
        <taxon>Dentiscutata</taxon>
    </lineage>
</organism>
<comment type="caution">
    <text evidence="1">The sequence shown here is derived from an EMBL/GenBank/DDBJ whole genome shotgun (WGS) entry which is preliminary data.</text>
</comment>
<dbReference type="EMBL" id="CAJVPU010026398">
    <property type="protein sequence ID" value="CAG8699753.1"/>
    <property type="molecule type" value="Genomic_DNA"/>
</dbReference>
<reference evidence="1" key="1">
    <citation type="submission" date="2021-06" db="EMBL/GenBank/DDBJ databases">
        <authorList>
            <person name="Kallberg Y."/>
            <person name="Tangrot J."/>
            <person name="Rosling A."/>
        </authorList>
    </citation>
    <scope>NUCLEOTIDE SEQUENCE</scope>
    <source>
        <strain evidence="1">IL203A</strain>
    </source>
</reference>
<sequence length="53" mass="6363">REPEQAHCKENLKQAHCKEKLRQRETEADSLWGNLRIFIVIRDWSGLIVERMT</sequence>
<evidence type="ECO:0000313" key="2">
    <source>
        <dbReference type="Proteomes" id="UP000789702"/>
    </source>
</evidence>
<accession>A0ACA9P9U5</accession>
<gene>
    <name evidence="1" type="ORF">DHETER_LOCUS11692</name>
</gene>
<keyword evidence="2" id="KW-1185">Reference proteome</keyword>
<feature type="non-terminal residue" evidence="1">
    <location>
        <position position="1"/>
    </location>
</feature>
<proteinExistence type="predicted"/>
<dbReference type="Proteomes" id="UP000789702">
    <property type="component" value="Unassembled WGS sequence"/>
</dbReference>
<protein>
    <submittedName>
        <fullName evidence="1">16353_t:CDS:1</fullName>
    </submittedName>
</protein>
<name>A0ACA9P9U5_9GLOM</name>
<feature type="non-terminal residue" evidence="1">
    <location>
        <position position="53"/>
    </location>
</feature>